<dbReference type="SFLD" id="SFLDS00003">
    <property type="entry name" value="Haloacid_Dehalogenase"/>
    <property type="match status" value="1"/>
</dbReference>
<dbReference type="Gene3D" id="3.40.50.1000">
    <property type="entry name" value="HAD superfamily/HAD-like"/>
    <property type="match status" value="1"/>
</dbReference>
<dbReference type="SFLD" id="SFLDF00045">
    <property type="entry name" value="2-haloacid_dehalogenase"/>
    <property type="match status" value="1"/>
</dbReference>
<dbReference type="OrthoDB" id="7989657at2"/>
<dbReference type="PANTHER" id="PTHR43316">
    <property type="entry name" value="HYDROLASE, HALOACID DELAHOGENASE-RELATED"/>
    <property type="match status" value="1"/>
</dbReference>
<comment type="similarity">
    <text evidence="1 3">Belongs to the HAD-like hydrolase superfamily. S-2-haloalkanoic acid dehalogenase family.</text>
</comment>
<keyword evidence="2 3" id="KW-0378">Hydrolase</keyword>
<evidence type="ECO:0000256" key="3">
    <source>
        <dbReference type="RuleBase" id="RU368077"/>
    </source>
</evidence>
<gene>
    <name evidence="4" type="ORF">BXY53_0607</name>
</gene>
<dbReference type="AlphaFoldDB" id="A0A397QBF3"/>
<dbReference type="InterPro" id="IPR006328">
    <property type="entry name" value="2-HAD"/>
</dbReference>
<reference evidence="4 5" key="1">
    <citation type="submission" date="2018-08" db="EMBL/GenBank/DDBJ databases">
        <title>Genomic Encyclopedia of Archaeal and Bacterial Type Strains, Phase II (KMG-II): from individual species to whole genera.</title>
        <authorList>
            <person name="Goeker M."/>
        </authorList>
    </citation>
    <scope>NUCLEOTIDE SEQUENCE [LARGE SCALE GENOMIC DNA]</scope>
    <source>
        <strain evidence="4 5">DSM 5002</strain>
    </source>
</reference>
<dbReference type="GO" id="GO:0018784">
    <property type="term" value="F:(S)-2-haloacid dehalogenase activity"/>
    <property type="evidence" value="ECO:0007669"/>
    <property type="project" value="UniProtKB-UniRule"/>
</dbReference>
<dbReference type="NCBIfam" id="TIGR01428">
    <property type="entry name" value="HAD_type_II"/>
    <property type="match status" value="1"/>
</dbReference>
<name>A0A397QBF3_9HYPH</name>
<sequence>MSDPAPSLSGLRAVAFDAYGTLFDVHAPMARLAGEIGPNAALVSELWRQKQLQYTWLRSLMRDYANFWQVTCDALDYALEAHGIATPELRDKLLALYRDLDTYDDAASALSALRERGIATAILSNGAPDMLQQAVAHAGFPDLLDHVISVDTVGIYKPDPRTYQLAVDAFDLPREQIGFVSANGWDVAGAAHFGLAVCHLNRFSQPPEHLPAKPLAVINSLSDFQDLLAPAA</sequence>
<comment type="catalytic activity">
    <reaction evidence="3">
        <text>an (S)-2-haloacid + H2O = a (2R)-2-hydroxycarboxylate + a halide anion + H(+)</text>
        <dbReference type="Rhea" id="RHEA:11192"/>
        <dbReference type="ChEBI" id="CHEBI:15377"/>
        <dbReference type="ChEBI" id="CHEBI:15378"/>
        <dbReference type="ChEBI" id="CHEBI:16042"/>
        <dbReference type="ChEBI" id="CHEBI:58314"/>
        <dbReference type="ChEBI" id="CHEBI:137405"/>
        <dbReference type="EC" id="3.8.1.2"/>
    </reaction>
</comment>
<dbReference type="Pfam" id="PF00702">
    <property type="entry name" value="Hydrolase"/>
    <property type="match status" value="1"/>
</dbReference>
<evidence type="ECO:0000256" key="1">
    <source>
        <dbReference type="ARBA" id="ARBA00008106"/>
    </source>
</evidence>
<dbReference type="PANTHER" id="PTHR43316:SF3">
    <property type="entry name" value="HALOACID DEHALOGENASE, TYPE II (AFU_ORTHOLOGUE AFUA_2G07750)-RELATED"/>
    <property type="match status" value="1"/>
</dbReference>
<dbReference type="InterPro" id="IPR023198">
    <property type="entry name" value="PGP-like_dom2"/>
</dbReference>
<dbReference type="InterPro" id="IPR023214">
    <property type="entry name" value="HAD_sf"/>
</dbReference>
<keyword evidence="5" id="KW-1185">Reference proteome</keyword>
<dbReference type="EMBL" id="QXDF01000001">
    <property type="protein sequence ID" value="RIA55541.1"/>
    <property type="molecule type" value="Genomic_DNA"/>
</dbReference>
<proteinExistence type="inferred from homology"/>
<accession>A0A397QBF3</accession>
<dbReference type="PRINTS" id="PR00413">
    <property type="entry name" value="HADHALOGNASE"/>
</dbReference>
<dbReference type="Proteomes" id="UP000266273">
    <property type="component" value="Unassembled WGS sequence"/>
</dbReference>
<organism evidence="4 5">
    <name type="scientific">Dichotomicrobium thermohalophilum</name>
    <dbReference type="NCBI Taxonomy" id="933063"/>
    <lineage>
        <taxon>Bacteria</taxon>
        <taxon>Pseudomonadati</taxon>
        <taxon>Pseudomonadota</taxon>
        <taxon>Alphaproteobacteria</taxon>
        <taxon>Hyphomicrobiales</taxon>
        <taxon>Hyphomicrobiaceae</taxon>
        <taxon>Dichotomicrobium</taxon>
    </lineage>
</organism>
<protein>
    <recommendedName>
        <fullName evidence="3">(S)-2-haloacid dehalogenase</fullName>
        <ecNumber evidence="3">3.8.1.2</ecNumber>
    </recommendedName>
    <alternativeName>
        <fullName evidence="3">2-haloalkanoic acid dehalogenase</fullName>
    </alternativeName>
    <alternativeName>
        <fullName evidence="3">Halocarboxylic acid halidohydrolase</fullName>
    </alternativeName>
    <alternativeName>
        <fullName evidence="3">L-2-haloacid dehalogenase</fullName>
    </alternativeName>
</protein>
<dbReference type="EC" id="3.8.1.2" evidence="3"/>
<dbReference type="InterPro" id="IPR006439">
    <property type="entry name" value="HAD-SF_hydro_IA"/>
</dbReference>
<dbReference type="Gene3D" id="1.10.150.240">
    <property type="entry name" value="Putative phosphatase, domain 2"/>
    <property type="match status" value="1"/>
</dbReference>
<dbReference type="SFLD" id="SFLDG01135">
    <property type="entry name" value="C1.5.6:_HAD__Beta-PGM__Phospha"/>
    <property type="match status" value="1"/>
</dbReference>
<evidence type="ECO:0000256" key="2">
    <source>
        <dbReference type="ARBA" id="ARBA00022801"/>
    </source>
</evidence>
<dbReference type="RefSeq" id="WP_119060433.1">
    <property type="nucleotide sequence ID" value="NZ_QXDF01000001.1"/>
</dbReference>
<dbReference type="SUPFAM" id="SSF56784">
    <property type="entry name" value="HAD-like"/>
    <property type="match status" value="1"/>
</dbReference>
<dbReference type="NCBIfam" id="TIGR01493">
    <property type="entry name" value="HAD-SF-IA-v2"/>
    <property type="match status" value="1"/>
</dbReference>
<evidence type="ECO:0000313" key="5">
    <source>
        <dbReference type="Proteomes" id="UP000266273"/>
    </source>
</evidence>
<dbReference type="InterPro" id="IPR036412">
    <property type="entry name" value="HAD-like_sf"/>
</dbReference>
<comment type="function">
    <text evidence="3">Catalyzes the hydrolytic dehalogenation of small (S)-2-haloalkanoic acids to yield the corresponding (R)-2-hydroxyalkanoic acids.</text>
</comment>
<comment type="caution">
    <text evidence="4">The sequence shown here is derived from an EMBL/GenBank/DDBJ whole genome shotgun (WGS) entry which is preliminary data.</text>
</comment>
<dbReference type="CDD" id="cd02588">
    <property type="entry name" value="HAD_L2-DEX"/>
    <property type="match status" value="1"/>
</dbReference>
<dbReference type="InterPro" id="IPR051540">
    <property type="entry name" value="S-2-haloacid_dehalogenase"/>
</dbReference>
<evidence type="ECO:0000313" key="4">
    <source>
        <dbReference type="EMBL" id="RIA55541.1"/>
    </source>
</evidence>
<dbReference type="SFLD" id="SFLDG01129">
    <property type="entry name" value="C1.5:_HAD__Beta-PGM__Phosphata"/>
    <property type="match status" value="1"/>
</dbReference>